<evidence type="ECO:0000313" key="2">
    <source>
        <dbReference type="EMBL" id="CAB4157917.1"/>
    </source>
</evidence>
<dbReference type="EMBL" id="LR796663">
    <property type="protein sequence ID" value="CAB4157917.1"/>
    <property type="molecule type" value="Genomic_DNA"/>
</dbReference>
<reference evidence="2" key="1">
    <citation type="submission" date="2020-04" db="EMBL/GenBank/DDBJ databases">
        <authorList>
            <person name="Chiriac C."/>
            <person name="Salcher M."/>
            <person name="Ghai R."/>
            <person name="Kavagutti S V."/>
        </authorList>
    </citation>
    <scope>NUCLEOTIDE SEQUENCE</scope>
</reference>
<feature type="compositionally biased region" description="Acidic residues" evidence="1">
    <location>
        <begin position="88"/>
        <end position="108"/>
    </location>
</feature>
<protein>
    <submittedName>
        <fullName evidence="2">Uncharacterized protein</fullName>
    </submittedName>
</protein>
<gene>
    <name evidence="2" type="ORF">UFOVP691_55</name>
</gene>
<name>A0A6J5NGK5_9CAUD</name>
<proteinExistence type="predicted"/>
<feature type="region of interest" description="Disordered" evidence="1">
    <location>
        <begin position="86"/>
        <end position="108"/>
    </location>
</feature>
<evidence type="ECO:0000256" key="1">
    <source>
        <dbReference type="SAM" id="MobiDB-lite"/>
    </source>
</evidence>
<sequence length="221" mass="24159">MPYGISANQSDCSNWAAVKIETDGSATTLECYATKQDAIDRMVAQSLAEGLEPAGEVGQRKMSKRNEEMVAFIDSAIMLLMQAKSSYESEEMEDEDEMEGEPEEEIEDSEYRAVDLSAPAFMRASAKRGLALHEQGLSGDGLMPQTVEDARKMAAGQVTEAKWRKIGAWIARHIDDLDAVQGDEITAGLVAMLLWGGGSSKASARRAQEYANRVVERLDSE</sequence>
<organism evidence="2">
    <name type="scientific">uncultured Caudovirales phage</name>
    <dbReference type="NCBI Taxonomy" id="2100421"/>
    <lineage>
        <taxon>Viruses</taxon>
        <taxon>Duplodnaviria</taxon>
        <taxon>Heunggongvirae</taxon>
        <taxon>Uroviricota</taxon>
        <taxon>Caudoviricetes</taxon>
        <taxon>Peduoviridae</taxon>
        <taxon>Maltschvirus</taxon>
        <taxon>Maltschvirus maltsch</taxon>
    </lineage>
</organism>
<accession>A0A6J5NGK5</accession>